<dbReference type="SUPFAM" id="SSF48452">
    <property type="entry name" value="TPR-like"/>
    <property type="match status" value="1"/>
</dbReference>
<evidence type="ECO:0000256" key="1">
    <source>
        <dbReference type="PROSITE-ProRule" id="PRU00339"/>
    </source>
</evidence>
<dbReference type="Pfam" id="PF13374">
    <property type="entry name" value="TPR_10"/>
    <property type="match status" value="1"/>
</dbReference>
<dbReference type="AlphaFoldDB" id="A0A0R2KIB8"/>
<name>A0A0R2KIB8_9LACO</name>
<keyword evidence="1" id="KW-0802">TPR repeat</keyword>
<dbReference type="EMBL" id="JQBZ01000025">
    <property type="protein sequence ID" value="KRN88939.1"/>
    <property type="molecule type" value="Genomic_DNA"/>
</dbReference>
<dbReference type="PATRIC" id="fig|1122146.4.peg.943"/>
<dbReference type="PROSITE" id="PS50005">
    <property type="entry name" value="TPR"/>
    <property type="match status" value="1"/>
</dbReference>
<organism evidence="2 3">
    <name type="scientific">Ligilactobacillus ceti DSM 22408</name>
    <dbReference type="NCBI Taxonomy" id="1122146"/>
    <lineage>
        <taxon>Bacteria</taxon>
        <taxon>Bacillati</taxon>
        <taxon>Bacillota</taxon>
        <taxon>Bacilli</taxon>
        <taxon>Lactobacillales</taxon>
        <taxon>Lactobacillaceae</taxon>
        <taxon>Ligilactobacillus</taxon>
    </lineage>
</organism>
<dbReference type="PANTHER" id="PTHR12558:SF13">
    <property type="entry name" value="CELL DIVISION CYCLE PROTEIN 27 HOMOLOG"/>
    <property type="match status" value="1"/>
</dbReference>
<dbReference type="Pfam" id="PF13432">
    <property type="entry name" value="TPR_16"/>
    <property type="match status" value="1"/>
</dbReference>
<accession>A0A0R2KIB8</accession>
<proteinExistence type="predicted"/>
<evidence type="ECO:0000313" key="3">
    <source>
        <dbReference type="Proteomes" id="UP000051500"/>
    </source>
</evidence>
<keyword evidence="3" id="KW-1185">Reference proteome</keyword>
<dbReference type="PANTHER" id="PTHR12558">
    <property type="entry name" value="CELL DIVISION CYCLE 16,23,27"/>
    <property type="match status" value="1"/>
</dbReference>
<sequence>MMKKRTIAQEKAAVMVNKLIQAIDNDPYNVQNYYNLSVALVEMKSYPQAEELLKKALTIFKKQSEKDLLHYGLGNVYYSSELYEQAILEYQLIQADKLKYDAYLMVAQSYYAKGEYQQALVFALTATEYEGDNTISAKLLMANIFLAMGDFQQAKNYYDQVLKIETDNLEANFQRGVVALILEEDEAEYFAKVKELDSEYFAQMQQKLVEIEQFVQHFGPDKL</sequence>
<protein>
    <submittedName>
        <fullName evidence="2">Uncharacterized protein</fullName>
    </submittedName>
</protein>
<feature type="repeat" description="TPR" evidence="1">
    <location>
        <begin position="135"/>
        <end position="168"/>
    </location>
</feature>
<dbReference type="SMART" id="SM00028">
    <property type="entry name" value="TPR"/>
    <property type="match status" value="3"/>
</dbReference>
<dbReference type="Proteomes" id="UP000051500">
    <property type="component" value="Unassembled WGS sequence"/>
</dbReference>
<comment type="caution">
    <text evidence="2">The sequence shown here is derived from an EMBL/GenBank/DDBJ whole genome shotgun (WGS) entry which is preliminary data.</text>
</comment>
<reference evidence="2 3" key="1">
    <citation type="journal article" date="2015" name="Genome Announc.">
        <title>Expanding the biotechnology potential of lactobacilli through comparative genomics of 213 strains and associated genera.</title>
        <authorList>
            <person name="Sun Z."/>
            <person name="Harris H.M."/>
            <person name="McCann A."/>
            <person name="Guo C."/>
            <person name="Argimon S."/>
            <person name="Zhang W."/>
            <person name="Yang X."/>
            <person name="Jeffery I.B."/>
            <person name="Cooney J.C."/>
            <person name="Kagawa T.F."/>
            <person name="Liu W."/>
            <person name="Song Y."/>
            <person name="Salvetti E."/>
            <person name="Wrobel A."/>
            <person name="Rasinkangas P."/>
            <person name="Parkhill J."/>
            <person name="Rea M.C."/>
            <person name="O'Sullivan O."/>
            <person name="Ritari J."/>
            <person name="Douillard F.P."/>
            <person name="Paul Ross R."/>
            <person name="Yang R."/>
            <person name="Briner A.E."/>
            <person name="Felis G.E."/>
            <person name="de Vos W.M."/>
            <person name="Barrangou R."/>
            <person name="Klaenhammer T.R."/>
            <person name="Caufield P.W."/>
            <person name="Cui Y."/>
            <person name="Zhang H."/>
            <person name="O'Toole P.W."/>
        </authorList>
    </citation>
    <scope>NUCLEOTIDE SEQUENCE [LARGE SCALE GENOMIC DNA]</scope>
    <source>
        <strain evidence="2 3">DSM 22408</strain>
    </source>
</reference>
<dbReference type="Pfam" id="PF13181">
    <property type="entry name" value="TPR_8"/>
    <property type="match status" value="1"/>
</dbReference>
<dbReference type="STRING" id="1122146.IV53_GL000909"/>
<gene>
    <name evidence="2" type="ORF">IV53_GL000909</name>
</gene>
<evidence type="ECO:0000313" key="2">
    <source>
        <dbReference type="EMBL" id="KRN88939.1"/>
    </source>
</evidence>
<dbReference type="Gene3D" id="1.25.40.10">
    <property type="entry name" value="Tetratricopeptide repeat domain"/>
    <property type="match status" value="3"/>
</dbReference>
<dbReference type="eggNOG" id="COG0457">
    <property type="taxonomic scope" value="Bacteria"/>
</dbReference>
<dbReference type="InterPro" id="IPR011990">
    <property type="entry name" value="TPR-like_helical_dom_sf"/>
</dbReference>
<dbReference type="InterPro" id="IPR019734">
    <property type="entry name" value="TPR_rpt"/>
</dbReference>